<protein>
    <submittedName>
        <fullName evidence="1">Uncharacterized protein</fullName>
    </submittedName>
</protein>
<gene>
    <name evidence="1" type="ORF">g.69505</name>
</gene>
<evidence type="ECO:0000313" key="1">
    <source>
        <dbReference type="EMBL" id="JAQ08916.1"/>
    </source>
</evidence>
<reference evidence="1" key="1">
    <citation type="journal article" date="2016" name="Gigascience">
        <title>De novo construction of an expanded transcriptome assembly for the western tarnished plant bug, Lygus hesperus.</title>
        <authorList>
            <person name="Tassone E.E."/>
            <person name="Geib S.M."/>
            <person name="Hall B."/>
            <person name="Fabrick J.A."/>
            <person name="Brent C.S."/>
            <person name="Hull J.J."/>
        </authorList>
    </citation>
    <scope>NUCLEOTIDE SEQUENCE</scope>
</reference>
<proteinExistence type="predicted"/>
<organism evidence="1">
    <name type="scientific">Lygus hesperus</name>
    <name type="common">Western plant bug</name>
    <dbReference type="NCBI Taxonomy" id="30085"/>
    <lineage>
        <taxon>Eukaryota</taxon>
        <taxon>Metazoa</taxon>
        <taxon>Ecdysozoa</taxon>
        <taxon>Arthropoda</taxon>
        <taxon>Hexapoda</taxon>
        <taxon>Insecta</taxon>
        <taxon>Pterygota</taxon>
        <taxon>Neoptera</taxon>
        <taxon>Paraneoptera</taxon>
        <taxon>Hemiptera</taxon>
        <taxon>Heteroptera</taxon>
        <taxon>Panheteroptera</taxon>
        <taxon>Cimicomorpha</taxon>
        <taxon>Miridae</taxon>
        <taxon>Mirini</taxon>
        <taxon>Lygus</taxon>
    </lineage>
</organism>
<dbReference type="EMBL" id="GDHC01009713">
    <property type="protein sequence ID" value="JAQ08916.1"/>
    <property type="molecule type" value="Transcribed_RNA"/>
</dbReference>
<accession>A0A146LQ51</accession>
<sequence>MKRTTKQSSYLCIPSMLVHRLLARSSFNYPFSKNDEGPLPGPCSVSVTQTVGQDRSYEILIQAKFLDFLAVQQAQKSIDPASCIRRRTSAFMSSSLVTIGPR</sequence>
<name>A0A146LQ51_LYGHE</name>
<dbReference type="AlphaFoldDB" id="A0A146LQ51"/>